<dbReference type="Gene3D" id="1.10.1040.50">
    <property type="match status" value="1"/>
</dbReference>
<dbReference type="InterPro" id="IPR036291">
    <property type="entry name" value="NAD(P)-bd_dom_sf"/>
</dbReference>
<keyword evidence="16" id="KW-1185">Reference proteome</keyword>
<dbReference type="Gene3D" id="3.40.50.720">
    <property type="entry name" value="NAD(P)-binding Rossmann-like Domain"/>
    <property type="match status" value="1"/>
</dbReference>
<dbReference type="InterPro" id="IPR006176">
    <property type="entry name" value="3-OHacyl-CoA_DH_NAD-bd"/>
</dbReference>
<proteinExistence type="predicted"/>
<dbReference type="Pfam" id="PF00378">
    <property type="entry name" value="ECH_1"/>
    <property type="match status" value="1"/>
</dbReference>
<keyword evidence="8" id="KW-0576">Peroxisome</keyword>
<evidence type="ECO:0000313" key="15">
    <source>
        <dbReference type="EMBL" id="QDZ11872.1"/>
    </source>
</evidence>
<feature type="domain" description="3-hydroxyacyl-CoA dehydrogenase C-terminal" evidence="13">
    <location>
        <begin position="472"/>
        <end position="565"/>
    </location>
</feature>
<dbReference type="SUPFAM" id="SSF48179">
    <property type="entry name" value="6-phosphogluconate dehydrogenase C-terminal domain-like"/>
    <property type="match status" value="2"/>
</dbReference>
<keyword evidence="10" id="KW-0456">Lyase</keyword>
<protein>
    <submittedName>
        <fullName evidence="15">Multifunctional fatty acid oxidation complex subunit alpha</fullName>
    </submittedName>
</protein>
<evidence type="ECO:0000256" key="3">
    <source>
        <dbReference type="ARBA" id="ARBA00022832"/>
    </source>
</evidence>
<evidence type="ECO:0000256" key="5">
    <source>
        <dbReference type="ARBA" id="ARBA00023002"/>
    </source>
</evidence>
<comment type="pathway">
    <text evidence="2">Lipid metabolism; fatty acid beta-oxidation.</text>
</comment>
<dbReference type="FunFam" id="3.40.50.720:FF:000009">
    <property type="entry name" value="Fatty oxidation complex, alpha subunit"/>
    <property type="match status" value="1"/>
</dbReference>
<evidence type="ECO:0000256" key="10">
    <source>
        <dbReference type="ARBA" id="ARBA00023239"/>
    </source>
</evidence>
<dbReference type="OrthoDB" id="9771883at2"/>
<comment type="catalytic activity">
    <reaction evidence="12">
        <text>a (3S)-3-hydroxyacyl-CoA + NAD(+) = a 3-oxoacyl-CoA + NADH + H(+)</text>
        <dbReference type="Rhea" id="RHEA:22432"/>
        <dbReference type="ChEBI" id="CHEBI:15378"/>
        <dbReference type="ChEBI" id="CHEBI:57318"/>
        <dbReference type="ChEBI" id="CHEBI:57540"/>
        <dbReference type="ChEBI" id="CHEBI:57945"/>
        <dbReference type="ChEBI" id="CHEBI:90726"/>
        <dbReference type="EC" id="1.1.1.35"/>
    </reaction>
</comment>
<dbReference type="GO" id="GO:0006635">
    <property type="term" value="P:fatty acid beta-oxidation"/>
    <property type="evidence" value="ECO:0007669"/>
    <property type="project" value="UniProtKB-UniPathway"/>
</dbReference>
<dbReference type="CDD" id="cd06558">
    <property type="entry name" value="crotonase-like"/>
    <property type="match status" value="1"/>
</dbReference>
<dbReference type="GO" id="GO:0016853">
    <property type="term" value="F:isomerase activity"/>
    <property type="evidence" value="ECO:0007669"/>
    <property type="project" value="UniProtKB-KW"/>
</dbReference>
<dbReference type="InterPro" id="IPR008927">
    <property type="entry name" value="6-PGluconate_DH-like_C_sf"/>
</dbReference>
<dbReference type="InterPro" id="IPR029045">
    <property type="entry name" value="ClpP/crotonase-like_dom_sf"/>
</dbReference>
<keyword evidence="3" id="KW-0276">Fatty acid metabolism</keyword>
<keyword evidence="9" id="KW-0413">Isomerase</keyword>
<keyword evidence="7" id="KW-0443">Lipid metabolism</keyword>
<dbReference type="Gene3D" id="3.90.226.10">
    <property type="entry name" value="2-enoyl-CoA Hydratase, Chain A, domain 1"/>
    <property type="match status" value="1"/>
</dbReference>
<dbReference type="RefSeq" id="WP_146290688.1">
    <property type="nucleotide sequence ID" value="NZ_CP042304.1"/>
</dbReference>
<dbReference type="GO" id="GO:0004300">
    <property type="term" value="F:enoyl-CoA hydratase activity"/>
    <property type="evidence" value="ECO:0007669"/>
    <property type="project" value="UniProtKB-ARBA"/>
</dbReference>
<dbReference type="Pfam" id="PF02737">
    <property type="entry name" value="3HCDH_N"/>
    <property type="match status" value="1"/>
</dbReference>
<dbReference type="GO" id="GO:0070403">
    <property type="term" value="F:NAD+ binding"/>
    <property type="evidence" value="ECO:0007669"/>
    <property type="project" value="InterPro"/>
</dbReference>
<keyword evidence="11" id="KW-0511">Multifunctional enzyme</keyword>
<dbReference type="UniPathway" id="UPA00659"/>
<evidence type="ECO:0000256" key="7">
    <source>
        <dbReference type="ARBA" id="ARBA00023098"/>
    </source>
</evidence>
<evidence type="ECO:0000256" key="6">
    <source>
        <dbReference type="ARBA" id="ARBA00023027"/>
    </source>
</evidence>
<dbReference type="EMBL" id="CP042304">
    <property type="protein sequence ID" value="QDZ11872.1"/>
    <property type="molecule type" value="Genomic_DNA"/>
</dbReference>
<dbReference type="KEGG" id="dea:FPZ08_14640"/>
<organism evidence="15 16">
    <name type="scientific">Devosia ginsengisoli</name>
    <dbReference type="NCBI Taxonomy" id="400770"/>
    <lineage>
        <taxon>Bacteria</taxon>
        <taxon>Pseudomonadati</taxon>
        <taxon>Pseudomonadota</taxon>
        <taxon>Alphaproteobacteria</taxon>
        <taxon>Hyphomicrobiales</taxon>
        <taxon>Devosiaceae</taxon>
        <taxon>Devosia</taxon>
    </lineage>
</organism>
<evidence type="ECO:0000256" key="11">
    <source>
        <dbReference type="ARBA" id="ARBA00023268"/>
    </source>
</evidence>
<keyword evidence="4" id="KW-0442">Lipid degradation</keyword>
<evidence type="ECO:0000259" key="13">
    <source>
        <dbReference type="Pfam" id="PF00725"/>
    </source>
</evidence>
<dbReference type="PANTHER" id="PTHR23309">
    <property type="entry name" value="3-HYDROXYACYL-COA DEHYROGENASE"/>
    <property type="match status" value="1"/>
</dbReference>
<evidence type="ECO:0000256" key="8">
    <source>
        <dbReference type="ARBA" id="ARBA00023140"/>
    </source>
</evidence>
<reference evidence="15 16" key="1">
    <citation type="submission" date="2019-07" db="EMBL/GenBank/DDBJ databases">
        <title>Full genome sequence of Devosia sp. Gsoil 520.</title>
        <authorList>
            <person name="Im W.-T."/>
        </authorList>
    </citation>
    <scope>NUCLEOTIDE SEQUENCE [LARGE SCALE GENOMIC DNA]</scope>
    <source>
        <strain evidence="15 16">Gsoil 520</strain>
    </source>
</reference>
<dbReference type="InterPro" id="IPR001753">
    <property type="entry name" value="Enoyl-CoA_hydra/iso"/>
</dbReference>
<keyword evidence="5" id="KW-0560">Oxidoreductase</keyword>
<evidence type="ECO:0000256" key="12">
    <source>
        <dbReference type="ARBA" id="ARBA00049556"/>
    </source>
</evidence>
<dbReference type="FunFam" id="1.10.1040.50:FF:000006">
    <property type="entry name" value="Peroxisomal bifunctional enzyme"/>
    <property type="match status" value="1"/>
</dbReference>
<comment type="subcellular location">
    <subcellularLocation>
        <location evidence="1">Peroxisome</location>
    </subcellularLocation>
</comment>
<keyword evidence="6" id="KW-0520">NAD</keyword>
<evidence type="ECO:0000256" key="4">
    <source>
        <dbReference type="ARBA" id="ARBA00022963"/>
    </source>
</evidence>
<feature type="domain" description="3-hydroxyacyl-CoA dehydrogenase NAD binding" evidence="14">
    <location>
        <begin position="295"/>
        <end position="467"/>
    </location>
</feature>
<sequence>MSSIPAPGTVKTEILTTSPVAVVTIDFPPLNVGSHAMRSALLAALDALAERTDLSGIVLVGGGANFVAGSDIREFDAPPLAPHLPEIIERLESLPMPVVAAIKGAALGGGCELALGCDWRVASPDAVMGLPEVTLGLIPGAGGTVRLPRLVGAELALDMVATGQRLTAGRALETGLVDQVADGDVIAACLAWLETHKQKRRCLDLPVPAYGQQNLAAAGRALVAKARGADAVPVAIEAVQRGLTLPPADALALERAYSLRLRVSPQSRALRYLFQSERRAGRLPARVTGRPIHRVGVIGAGRMGSDIAFALARGGLSVLVVEANADVLAQSMGRITQSAERLVKRGELPAVVDLLDRIHSVTLEQLGDCELVVEAIPEDMAAKSALFAQLQTIVGPEAILATNTSYLDIDAMAEVVSRKDRVVGLHFFNPASILKLVEVVQAEQTGQDVLASALQLARRIGKLPILTRVGEGFVGNRIFAAYRRQCEYLLEEGCLPEEIDRAMREFGMAMGPFEVFDLAGLDIAWAMRKRLAATRKAEERYVTIPDTLCELGRFGRKTDRGWYDYEAGKPVPSAEVTQLIEDASRARDIARKVFTDGKIVSLLLTAMVNEAGWVVAEGVSAQPEDIDVAFCNGFGFPRHLAGPLYWAALQSPEILHAELTQVRAMSGRPTAPGLDAMLRRIADQDRRSA</sequence>
<dbReference type="SUPFAM" id="SSF51735">
    <property type="entry name" value="NAD(P)-binding Rossmann-fold domains"/>
    <property type="match status" value="1"/>
</dbReference>
<evidence type="ECO:0000313" key="16">
    <source>
        <dbReference type="Proteomes" id="UP000315364"/>
    </source>
</evidence>
<accession>A0A5B8LWK3</accession>
<dbReference type="InterPro" id="IPR006108">
    <property type="entry name" value="3HC_DH_C"/>
</dbReference>
<gene>
    <name evidence="15" type="ORF">FPZ08_14640</name>
</gene>
<dbReference type="AlphaFoldDB" id="A0A5B8LWK3"/>
<evidence type="ECO:0000256" key="1">
    <source>
        <dbReference type="ARBA" id="ARBA00004275"/>
    </source>
</evidence>
<dbReference type="Pfam" id="PF00725">
    <property type="entry name" value="3HCDH"/>
    <property type="match status" value="1"/>
</dbReference>
<dbReference type="Proteomes" id="UP000315364">
    <property type="component" value="Chromosome"/>
</dbReference>
<evidence type="ECO:0000256" key="2">
    <source>
        <dbReference type="ARBA" id="ARBA00005005"/>
    </source>
</evidence>
<evidence type="ECO:0000259" key="14">
    <source>
        <dbReference type="Pfam" id="PF02737"/>
    </source>
</evidence>
<evidence type="ECO:0000256" key="9">
    <source>
        <dbReference type="ARBA" id="ARBA00023235"/>
    </source>
</evidence>
<name>A0A5B8LWK3_9HYPH</name>
<dbReference type="SUPFAM" id="SSF52096">
    <property type="entry name" value="ClpP/crotonase"/>
    <property type="match status" value="1"/>
</dbReference>
<dbReference type="GO" id="GO:0003857">
    <property type="term" value="F:(3S)-3-hydroxyacyl-CoA dehydrogenase (NAD+) activity"/>
    <property type="evidence" value="ECO:0007669"/>
    <property type="project" value="UniProtKB-EC"/>
</dbReference>